<dbReference type="Pfam" id="PF22478">
    <property type="entry name" value="DUF6982"/>
    <property type="match status" value="1"/>
</dbReference>
<dbReference type="AlphaFoldDB" id="A0A832I3N1"/>
<comment type="caution">
    <text evidence="1">The sequence shown here is derived from an EMBL/GenBank/DDBJ whole genome shotgun (WGS) entry which is preliminary data.</text>
</comment>
<proteinExistence type="predicted"/>
<sequence>MPESNKVVAHLLGGKILKGTTQDFFPNRPIFHLLPADGSPAVELRARQCKAVFFVKDFEGNRERRDVRGFVAGPAETAQGKKIAVRFKDGELLCGYSLSYSPERDGFFMFPSDASSNNLRVYVVTSSTAEVKAGPAAEAMAQRALGERAA</sequence>
<reference evidence="1" key="1">
    <citation type="journal article" date="2020" name="mSystems">
        <title>Genome- and Community-Level Interaction Insights into Carbon Utilization and Element Cycling Functions of Hydrothermarchaeota in Hydrothermal Sediment.</title>
        <authorList>
            <person name="Zhou Z."/>
            <person name="Liu Y."/>
            <person name="Xu W."/>
            <person name="Pan J."/>
            <person name="Luo Z.H."/>
            <person name="Li M."/>
        </authorList>
    </citation>
    <scope>NUCLEOTIDE SEQUENCE [LARGE SCALE GENOMIC DNA]</scope>
    <source>
        <strain evidence="1">SpSt-381</strain>
    </source>
</reference>
<accession>A0A832I3N1</accession>
<name>A0A832I3N1_UNCEI</name>
<protein>
    <submittedName>
        <fullName evidence="1">Uncharacterized protein</fullName>
    </submittedName>
</protein>
<organism evidence="1">
    <name type="scientific">Eiseniibacteriota bacterium</name>
    <dbReference type="NCBI Taxonomy" id="2212470"/>
    <lineage>
        <taxon>Bacteria</taxon>
        <taxon>Candidatus Eiseniibacteriota</taxon>
    </lineage>
</organism>
<dbReference type="InterPro" id="IPR054251">
    <property type="entry name" value="DUF6982"/>
</dbReference>
<gene>
    <name evidence="1" type="ORF">ENR23_01020</name>
</gene>
<dbReference type="EMBL" id="DSQF01000002">
    <property type="protein sequence ID" value="HGZ42003.1"/>
    <property type="molecule type" value="Genomic_DNA"/>
</dbReference>
<evidence type="ECO:0000313" key="1">
    <source>
        <dbReference type="EMBL" id="HGZ42003.1"/>
    </source>
</evidence>